<evidence type="ECO:0000256" key="4">
    <source>
        <dbReference type="ARBA" id="ARBA00022884"/>
    </source>
</evidence>
<dbReference type="SMART" id="SM00360">
    <property type="entry name" value="RRM"/>
    <property type="match status" value="1"/>
</dbReference>
<dbReference type="PROSITE" id="PS50102">
    <property type="entry name" value="RRM"/>
    <property type="match status" value="1"/>
</dbReference>
<dbReference type="SUPFAM" id="SSF54928">
    <property type="entry name" value="RNA-binding domain, RBD"/>
    <property type="match status" value="1"/>
</dbReference>
<dbReference type="InterPro" id="IPR029000">
    <property type="entry name" value="Cyclophilin-like_dom_sf"/>
</dbReference>
<evidence type="ECO:0000256" key="9">
    <source>
        <dbReference type="RuleBase" id="RU365081"/>
    </source>
</evidence>
<organism evidence="12 13">
    <name type="scientific">Stentor coeruleus</name>
    <dbReference type="NCBI Taxonomy" id="5963"/>
    <lineage>
        <taxon>Eukaryota</taxon>
        <taxon>Sar</taxon>
        <taxon>Alveolata</taxon>
        <taxon>Ciliophora</taxon>
        <taxon>Postciliodesmatophora</taxon>
        <taxon>Heterotrichea</taxon>
        <taxon>Heterotrichida</taxon>
        <taxon>Stentoridae</taxon>
        <taxon>Stentor</taxon>
    </lineage>
</organism>
<feature type="domain" description="PPIase cyclophilin-type" evidence="10">
    <location>
        <begin position="6"/>
        <end position="157"/>
    </location>
</feature>
<dbReference type="GO" id="GO:0003729">
    <property type="term" value="F:mRNA binding"/>
    <property type="evidence" value="ECO:0007669"/>
    <property type="project" value="UniProtKB-ARBA"/>
</dbReference>
<evidence type="ECO:0000256" key="3">
    <source>
        <dbReference type="ARBA" id="ARBA00022737"/>
    </source>
</evidence>
<evidence type="ECO:0000256" key="7">
    <source>
        <dbReference type="ARBA" id="ARBA00023242"/>
    </source>
</evidence>
<dbReference type="Pfam" id="PF00160">
    <property type="entry name" value="Pro_isomerase"/>
    <property type="match status" value="1"/>
</dbReference>
<reference evidence="12 13" key="1">
    <citation type="submission" date="2016-11" db="EMBL/GenBank/DDBJ databases">
        <title>The macronuclear genome of Stentor coeruleus: a giant cell with tiny introns.</title>
        <authorList>
            <person name="Slabodnick M."/>
            <person name="Ruby J.G."/>
            <person name="Reiff S.B."/>
            <person name="Swart E.C."/>
            <person name="Gosai S."/>
            <person name="Prabakaran S."/>
            <person name="Witkowska E."/>
            <person name="Larue G.E."/>
            <person name="Fisher S."/>
            <person name="Freeman R.M."/>
            <person name="Gunawardena J."/>
            <person name="Chu W."/>
            <person name="Stover N.A."/>
            <person name="Gregory B.D."/>
            <person name="Nowacki M."/>
            <person name="Derisi J."/>
            <person name="Roy S.W."/>
            <person name="Marshall W.F."/>
            <person name="Sood P."/>
        </authorList>
    </citation>
    <scope>NUCLEOTIDE SEQUENCE [LARGE SCALE GENOMIC DNA]</scope>
    <source>
        <strain evidence="12">WM001</strain>
    </source>
</reference>
<dbReference type="FunFam" id="3.30.70.330:FF:000383">
    <property type="entry name" value="Sex lethal, isoform D"/>
    <property type="match status" value="1"/>
</dbReference>
<dbReference type="Gene3D" id="3.30.70.330">
    <property type="match status" value="1"/>
</dbReference>
<dbReference type="Gene3D" id="2.40.100.10">
    <property type="entry name" value="Cyclophilin-like"/>
    <property type="match status" value="1"/>
</dbReference>
<dbReference type="EMBL" id="MPUH01000317">
    <property type="protein sequence ID" value="OMJ83058.1"/>
    <property type="molecule type" value="Genomic_DNA"/>
</dbReference>
<name>A0A1R2C207_9CILI</name>
<dbReference type="GO" id="GO:0009967">
    <property type="term" value="P:positive regulation of signal transduction"/>
    <property type="evidence" value="ECO:0007669"/>
    <property type="project" value="UniProtKB-ARBA"/>
</dbReference>
<dbReference type="CDD" id="cd12235">
    <property type="entry name" value="RRM_PPIL4"/>
    <property type="match status" value="1"/>
</dbReference>
<feature type="domain" description="RRM" evidence="11">
    <location>
        <begin position="230"/>
        <end position="308"/>
    </location>
</feature>
<dbReference type="GO" id="GO:0005737">
    <property type="term" value="C:cytoplasm"/>
    <property type="evidence" value="ECO:0007669"/>
    <property type="project" value="UniProtKB-ARBA"/>
</dbReference>
<dbReference type="InterPro" id="IPR012677">
    <property type="entry name" value="Nucleotide-bd_a/b_plait_sf"/>
</dbReference>
<comment type="catalytic activity">
    <reaction evidence="1 9">
        <text>[protein]-peptidylproline (omega=180) = [protein]-peptidylproline (omega=0)</text>
        <dbReference type="Rhea" id="RHEA:16237"/>
        <dbReference type="Rhea" id="RHEA-COMP:10747"/>
        <dbReference type="Rhea" id="RHEA-COMP:10748"/>
        <dbReference type="ChEBI" id="CHEBI:83833"/>
        <dbReference type="ChEBI" id="CHEBI:83834"/>
        <dbReference type="EC" id="5.2.1.8"/>
    </reaction>
</comment>
<keyword evidence="4 8" id="KW-0694">RNA-binding</keyword>
<dbReference type="SUPFAM" id="SSF50891">
    <property type="entry name" value="Cyclophilin-like"/>
    <property type="match status" value="1"/>
</dbReference>
<accession>A0A1R2C207</accession>
<evidence type="ECO:0000256" key="1">
    <source>
        <dbReference type="ARBA" id="ARBA00000971"/>
    </source>
</evidence>
<dbReference type="OrthoDB" id="2083at2759"/>
<evidence type="ECO:0000256" key="5">
    <source>
        <dbReference type="ARBA" id="ARBA00023110"/>
    </source>
</evidence>
<evidence type="ECO:0000313" key="13">
    <source>
        <dbReference type="Proteomes" id="UP000187209"/>
    </source>
</evidence>
<keyword evidence="3" id="KW-0677">Repeat</keyword>
<keyword evidence="6 9" id="KW-0413">Isomerase</keyword>
<evidence type="ECO:0000256" key="6">
    <source>
        <dbReference type="ARBA" id="ARBA00023235"/>
    </source>
</evidence>
<keyword evidence="7 9" id="KW-0539">Nucleus</keyword>
<protein>
    <recommendedName>
        <fullName evidence="9">Peptidyl-prolyl cis-trans isomerase</fullName>
        <shortName evidence="9">PPIase</shortName>
        <ecNumber evidence="9">5.2.1.8</ecNumber>
    </recommendedName>
</protein>
<evidence type="ECO:0000259" key="11">
    <source>
        <dbReference type="PROSITE" id="PS50102"/>
    </source>
</evidence>
<comment type="similarity">
    <text evidence="9">Belongs to the cyclophilin-type PPIase family. PPIL4 subfamily.</text>
</comment>
<dbReference type="Pfam" id="PF00076">
    <property type="entry name" value="RRM_1"/>
    <property type="match status" value="1"/>
</dbReference>
<evidence type="ECO:0000259" key="10">
    <source>
        <dbReference type="PROSITE" id="PS50072"/>
    </source>
</evidence>
<evidence type="ECO:0000256" key="8">
    <source>
        <dbReference type="PROSITE-ProRule" id="PRU00176"/>
    </source>
</evidence>
<proteinExistence type="inferred from homology"/>
<dbReference type="InterPro" id="IPR002130">
    <property type="entry name" value="Cyclophilin-type_PPIase_dom"/>
</dbReference>
<comment type="function">
    <text evidence="9">PPIases accelerate the folding of proteins. It catalyzes the cis-trans isomerization of proline imidic peptide bonds in oligopeptides.</text>
</comment>
<dbReference type="PANTHER" id="PTHR45843:SF1">
    <property type="entry name" value="PEPTIDYL-PROLYL CIS-TRANS ISOMERASE-LIKE 4"/>
    <property type="match status" value="1"/>
</dbReference>
<dbReference type="GO" id="GO:0005634">
    <property type="term" value="C:nucleus"/>
    <property type="evidence" value="ECO:0007669"/>
    <property type="project" value="UniProtKB-SubCell"/>
</dbReference>
<dbReference type="InterPro" id="IPR035542">
    <property type="entry name" value="CRIP"/>
</dbReference>
<keyword evidence="5 9" id="KW-0697">Rotamase</keyword>
<evidence type="ECO:0000313" key="12">
    <source>
        <dbReference type="EMBL" id="OMJ83058.1"/>
    </source>
</evidence>
<dbReference type="PROSITE" id="PS50072">
    <property type="entry name" value="CSA_PPIASE_2"/>
    <property type="match status" value="1"/>
</dbReference>
<evidence type="ECO:0000256" key="2">
    <source>
        <dbReference type="ARBA" id="ARBA00004123"/>
    </source>
</evidence>
<keyword evidence="13" id="KW-1185">Reference proteome</keyword>
<dbReference type="AlphaFoldDB" id="A0A1R2C207"/>
<dbReference type="PRINTS" id="PR00153">
    <property type="entry name" value="CSAPPISMRASE"/>
</dbReference>
<dbReference type="GO" id="GO:0010629">
    <property type="term" value="P:negative regulation of gene expression"/>
    <property type="evidence" value="ECO:0007669"/>
    <property type="project" value="UniProtKB-ARBA"/>
</dbReference>
<comment type="subcellular location">
    <subcellularLocation>
        <location evidence="2 9">Nucleus</location>
    </subcellularLocation>
</comment>
<dbReference type="InterPro" id="IPR035979">
    <property type="entry name" value="RBD_domain_sf"/>
</dbReference>
<dbReference type="Proteomes" id="UP000187209">
    <property type="component" value="Unassembled WGS sequence"/>
</dbReference>
<gene>
    <name evidence="12" type="ORF">SteCoe_16093</name>
</gene>
<comment type="caution">
    <text evidence="12">The sequence shown here is derived from an EMBL/GenBank/DDBJ whole genome shotgun (WGS) entry which is preliminary data.</text>
</comment>
<dbReference type="EC" id="5.2.1.8" evidence="9"/>
<dbReference type="PANTHER" id="PTHR45843">
    <property type="entry name" value="PEPTIDYL-PROLYL CIS-TRANS ISOMERASE-LIKE 4"/>
    <property type="match status" value="1"/>
</dbReference>
<dbReference type="InterPro" id="IPR000504">
    <property type="entry name" value="RRM_dom"/>
</dbReference>
<dbReference type="GO" id="GO:0003755">
    <property type="term" value="F:peptidyl-prolyl cis-trans isomerase activity"/>
    <property type="evidence" value="ECO:0007669"/>
    <property type="project" value="UniProtKB-UniRule"/>
</dbReference>
<sequence>MAVLLQTSLGDIVIDLYTSHCPNTCKNFLKLCKVKHYNNALFYAVEKDYLVQIANMQDDISIFGKLQGEKFRYIEDEFNPQIRHNRIGIVSMSNRGPDMNASNFFITLSALGEDYDLKHTAFGIVQEGLNILKNINKSICDDSERPLRDIRIKHAYVLDDPFEDPEGLVEPESPLLITESDYLLDDENIDESKNEIEIHESIKEHEGKARTVILEMLGDLPDADINPPDNAAFVCKLNSVTTDQDLYLLFSRFGPIKSCQVIRDYKTGNSLQYGFIEFENTRNCEEAILRMDGVLIDRRRIKVDFSQSVAKIWRKYRRGKKNSEKEPGIKIKDTLHVAKFKEDRHKMVFEPSEKIRKRSRSR</sequence>